<comment type="caution">
    <text evidence="2">The sequence shown here is derived from an EMBL/GenBank/DDBJ whole genome shotgun (WGS) entry which is preliminary data.</text>
</comment>
<feature type="compositionally biased region" description="Low complexity" evidence="1">
    <location>
        <begin position="221"/>
        <end position="232"/>
    </location>
</feature>
<sequence length="232" mass="24577">MLAALLIGFLKSRKKSKAAATQELVHLDVVEAQAAAMTDIPGGTTPVALGGVGPMGALEGVGSPEPAGDAPQRRKDDVAALVERQPDEVAEPAARLARGPPEPTTMTLVPAEPDLRQPVRRPEGRGAAHAPRPRQGRPVLAQMREAEIEEPGRRVRAAALGRPRRRRRRAEGVPGSPWAPAAPGPVAASPSRTTCCRPASVTTGPTRCSTGSRWPRRPTRSRSSPTPSRARW</sequence>
<name>A0ABQ6JM83_9ACTN</name>
<gene>
    <name evidence="2" type="ORF">GCM10025868_41470</name>
</gene>
<organism evidence="2 3">
    <name type="scientific">Angustibacter aerolatus</name>
    <dbReference type="NCBI Taxonomy" id="1162965"/>
    <lineage>
        <taxon>Bacteria</taxon>
        <taxon>Bacillati</taxon>
        <taxon>Actinomycetota</taxon>
        <taxon>Actinomycetes</taxon>
        <taxon>Kineosporiales</taxon>
        <taxon>Kineosporiaceae</taxon>
    </lineage>
</organism>
<dbReference type="Proteomes" id="UP001157017">
    <property type="component" value="Unassembled WGS sequence"/>
</dbReference>
<evidence type="ECO:0000313" key="2">
    <source>
        <dbReference type="EMBL" id="GMA88897.1"/>
    </source>
</evidence>
<reference evidence="3" key="1">
    <citation type="journal article" date="2019" name="Int. J. Syst. Evol. Microbiol.">
        <title>The Global Catalogue of Microorganisms (GCM) 10K type strain sequencing project: providing services to taxonomists for standard genome sequencing and annotation.</title>
        <authorList>
            <consortium name="The Broad Institute Genomics Platform"/>
            <consortium name="The Broad Institute Genome Sequencing Center for Infectious Disease"/>
            <person name="Wu L."/>
            <person name="Ma J."/>
        </authorList>
    </citation>
    <scope>NUCLEOTIDE SEQUENCE [LARGE SCALE GENOMIC DNA]</scope>
    <source>
        <strain evidence="3">NBRC 108730</strain>
    </source>
</reference>
<keyword evidence="3" id="KW-1185">Reference proteome</keyword>
<feature type="compositionally biased region" description="Basic and acidic residues" evidence="1">
    <location>
        <begin position="144"/>
        <end position="153"/>
    </location>
</feature>
<protein>
    <submittedName>
        <fullName evidence="2">Uncharacterized protein</fullName>
    </submittedName>
</protein>
<feature type="compositionally biased region" description="Low complexity" evidence="1">
    <location>
        <begin position="172"/>
        <end position="191"/>
    </location>
</feature>
<dbReference type="EMBL" id="BSUZ01000001">
    <property type="protein sequence ID" value="GMA88897.1"/>
    <property type="molecule type" value="Genomic_DNA"/>
</dbReference>
<evidence type="ECO:0000313" key="3">
    <source>
        <dbReference type="Proteomes" id="UP001157017"/>
    </source>
</evidence>
<proteinExistence type="predicted"/>
<evidence type="ECO:0000256" key="1">
    <source>
        <dbReference type="SAM" id="MobiDB-lite"/>
    </source>
</evidence>
<accession>A0ABQ6JM83</accession>
<feature type="region of interest" description="Disordered" evidence="1">
    <location>
        <begin position="83"/>
        <end position="232"/>
    </location>
</feature>
<feature type="compositionally biased region" description="Basic and acidic residues" evidence="1">
    <location>
        <begin position="113"/>
        <end position="126"/>
    </location>
</feature>